<feature type="domain" description="Bacterial bifunctional deaminase-reductase C-terminal" evidence="1">
    <location>
        <begin position="16"/>
        <end position="182"/>
    </location>
</feature>
<protein>
    <submittedName>
        <fullName evidence="2">Dihydrofolate reductase</fullName>
    </submittedName>
</protein>
<keyword evidence="3" id="KW-1185">Reference proteome</keyword>
<evidence type="ECO:0000313" key="2">
    <source>
        <dbReference type="EMBL" id="RLP76571.1"/>
    </source>
</evidence>
<sequence>MTVQTETSARTFTGRVFIAASIDGFIARPDGDISWLEEVTPAAEHGPAHSAEGAITDYDAFMTSVDSLVMGRATYEKVLTFGFWPYPDHRVIVLSSTLSTDDPNVTVVRDLDAALSLLAAAESRGVYVDGGGVIRSFLDRDLIDEITITRIPVILGSGLPLFAAGIPEARLEHRGTAVAENGFVTSSYRVLR</sequence>
<dbReference type="GO" id="GO:0008703">
    <property type="term" value="F:5-amino-6-(5-phosphoribosylamino)uracil reductase activity"/>
    <property type="evidence" value="ECO:0007669"/>
    <property type="project" value="InterPro"/>
</dbReference>
<comment type="caution">
    <text evidence="2">The sequence shown here is derived from an EMBL/GenBank/DDBJ whole genome shotgun (WGS) entry which is preliminary data.</text>
</comment>
<dbReference type="InterPro" id="IPR002734">
    <property type="entry name" value="RibDG_C"/>
</dbReference>
<dbReference type="RefSeq" id="WP_121648151.1">
    <property type="nucleotide sequence ID" value="NZ_RCUX01000004.1"/>
</dbReference>
<dbReference type="Gene3D" id="3.40.430.10">
    <property type="entry name" value="Dihydrofolate Reductase, subunit A"/>
    <property type="match status" value="1"/>
</dbReference>
<dbReference type="SUPFAM" id="SSF53597">
    <property type="entry name" value="Dihydrofolate reductase-like"/>
    <property type="match status" value="1"/>
</dbReference>
<dbReference type="Pfam" id="PF01872">
    <property type="entry name" value="RibD_C"/>
    <property type="match status" value="1"/>
</dbReference>
<evidence type="ECO:0000313" key="3">
    <source>
        <dbReference type="Proteomes" id="UP000272503"/>
    </source>
</evidence>
<dbReference type="InterPro" id="IPR050765">
    <property type="entry name" value="Riboflavin_Biosynth_HTPR"/>
</dbReference>
<dbReference type="InterPro" id="IPR024072">
    <property type="entry name" value="DHFR-like_dom_sf"/>
</dbReference>
<organism evidence="2 3">
    <name type="scientific">Mycetocola tolaasinivorans</name>
    <dbReference type="NCBI Taxonomy" id="76635"/>
    <lineage>
        <taxon>Bacteria</taxon>
        <taxon>Bacillati</taxon>
        <taxon>Actinomycetota</taxon>
        <taxon>Actinomycetes</taxon>
        <taxon>Micrococcales</taxon>
        <taxon>Microbacteriaceae</taxon>
        <taxon>Mycetocola</taxon>
    </lineage>
</organism>
<dbReference type="PANTHER" id="PTHR38011:SF11">
    <property type="entry name" value="2,5-DIAMINO-6-RIBOSYLAMINO-4(3H)-PYRIMIDINONE 5'-PHOSPHATE REDUCTASE"/>
    <property type="match status" value="1"/>
</dbReference>
<gene>
    <name evidence="2" type="ORF">D9V32_06915</name>
</gene>
<reference evidence="2 3" key="1">
    <citation type="submission" date="2018-10" db="EMBL/GenBank/DDBJ databases">
        <authorList>
            <person name="Li J."/>
        </authorList>
    </citation>
    <scope>NUCLEOTIDE SEQUENCE [LARGE SCALE GENOMIC DNA]</scope>
    <source>
        <strain evidence="2 3">IF 016277</strain>
    </source>
</reference>
<dbReference type="AlphaFoldDB" id="A0A3L7AA82"/>
<dbReference type="PANTHER" id="PTHR38011">
    <property type="entry name" value="DIHYDROFOLATE REDUCTASE FAMILY PROTEIN (AFU_ORTHOLOGUE AFUA_8G06820)"/>
    <property type="match status" value="1"/>
</dbReference>
<accession>A0A3L7AA82</accession>
<dbReference type="OrthoDB" id="195113at2"/>
<name>A0A3L7AA82_9MICO</name>
<dbReference type="Proteomes" id="UP000272503">
    <property type="component" value="Unassembled WGS sequence"/>
</dbReference>
<dbReference type="GO" id="GO:0009231">
    <property type="term" value="P:riboflavin biosynthetic process"/>
    <property type="evidence" value="ECO:0007669"/>
    <property type="project" value="InterPro"/>
</dbReference>
<proteinExistence type="predicted"/>
<evidence type="ECO:0000259" key="1">
    <source>
        <dbReference type="Pfam" id="PF01872"/>
    </source>
</evidence>
<dbReference type="EMBL" id="RCUX01000004">
    <property type="protein sequence ID" value="RLP76571.1"/>
    <property type="molecule type" value="Genomic_DNA"/>
</dbReference>